<dbReference type="Pfam" id="PF05045">
    <property type="entry name" value="RgpF"/>
    <property type="match status" value="1"/>
</dbReference>
<evidence type="ECO:0000313" key="3">
    <source>
        <dbReference type="EMBL" id="MEJ5864504.1"/>
    </source>
</evidence>
<evidence type="ECO:0000259" key="2">
    <source>
        <dbReference type="Pfam" id="PF08241"/>
    </source>
</evidence>
<dbReference type="EMBL" id="JBBHLC010000041">
    <property type="protein sequence ID" value="MEJ5864504.1"/>
    <property type="molecule type" value="Genomic_DNA"/>
</dbReference>
<dbReference type="Proteomes" id="UP001380290">
    <property type="component" value="Unassembled WGS sequence"/>
</dbReference>
<dbReference type="Gene3D" id="3.40.50.150">
    <property type="entry name" value="Vaccinia Virus protein VP39"/>
    <property type="match status" value="1"/>
</dbReference>
<dbReference type="PANTHER" id="PTHR41244">
    <property type="entry name" value="RHAMNAN SYNTHESIS F"/>
    <property type="match status" value="1"/>
</dbReference>
<keyword evidence="1" id="KW-0175">Coiled coil</keyword>
<organism evidence="3 4">
    <name type="scientific">Pseudomonas farsensis</name>
    <dbReference type="NCBI Taxonomy" id="2745492"/>
    <lineage>
        <taxon>Bacteria</taxon>
        <taxon>Pseudomonadati</taxon>
        <taxon>Pseudomonadota</taxon>
        <taxon>Gammaproteobacteria</taxon>
        <taxon>Pseudomonadales</taxon>
        <taxon>Pseudomonadaceae</taxon>
        <taxon>Pseudomonas</taxon>
    </lineage>
</organism>
<dbReference type="Pfam" id="PF14307">
    <property type="entry name" value="Glyco_tran_WbsX"/>
    <property type="match status" value="1"/>
</dbReference>
<keyword evidence="4" id="KW-1185">Reference proteome</keyword>
<dbReference type="Gene3D" id="3.20.20.80">
    <property type="entry name" value="Glycosidases"/>
    <property type="match status" value="1"/>
</dbReference>
<dbReference type="RefSeq" id="WP_339599733.1">
    <property type="nucleotide sequence ID" value="NZ_JBBHLC010000041.1"/>
</dbReference>
<dbReference type="InterPro" id="IPR032719">
    <property type="entry name" value="WbsX"/>
</dbReference>
<feature type="domain" description="Methyltransferase type 11" evidence="2">
    <location>
        <begin position="47"/>
        <end position="104"/>
    </location>
</feature>
<evidence type="ECO:0000313" key="4">
    <source>
        <dbReference type="Proteomes" id="UP001380290"/>
    </source>
</evidence>
<reference evidence="3 4" key="1">
    <citation type="submission" date="2024-02" db="EMBL/GenBank/DDBJ databases">
        <title>Identification of pathogenicity and growth-promoting function of Pseudomonas putida variant.</title>
        <authorList>
            <person name="Sun J."/>
        </authorList>
    </citation>
    <scope>NUCLEOTIDE SEQUENCE [LARGE SCALE GENOMIC DNA]</scope>
    <source>
        <strain evidence="3 4">A03</strain>
    </source>
</reference>
<gene>
    <name evidence="3" type="ORF">V7S98_14855</name>
</gene>
<evidence type="ECO:0000256" key="1">
    <source>
        <dbReference type="SAM" id="Coils"/>
    </source>
</evidence>
<dbReference type="InterPro" id="IPR029063">
    <property type="entry name" value="SAM-dependent_MTases_sf"/>
</dbReference>
<accession>A0ABU8QV19</accession>
<dbReference type="CDD" id="cd11579">
    <property type="entry name" value="Glyco_tran_WbsX"/>
    <property type="match status" value="1"/>
</dbReference>
<protein>
    <submittedName>
        <fullName evidence="3">Glycoside hydrolase family 99-like domain-containing protein</fullName>
    </submittedName>
</protein>
<dbReference type="Pfam" id="PF08241">
    <property type="entry name" value="Methyltransf_11"/>
    <property type="match status" value="1"/>
</dbReference>
<dbReference type="SUPFAM" id="SSF53335">
    <property type="entry name" value="S-adenosyl-L-methionine-dependent methyltransferases"/>
    <property type="match status" value="1"/>
</dbReference>
<feature type="coiled-coil region" evidence="1">
    <location>
        <begin position="222"/>
        <end position="259"/>
    </location>
</feature>
<dbReference type="InterPro" id="IPR007739">
    <property type="entry name" value="RgpF"/>
</dbReference>
<comment type="caution">
    <text evidence="3">The sequence shown here is derived from an EMBL/GenBank/DDBJ whole genome shotgun (WGS) entry which is preliminary data.</text>
</comment>
<dbReference type="PANTHER" id="PTHR41244:SF1">
    <property type="entry name" value="GLYCOSYLTRANSFERASE"/>
    <property type="match status" value="1"/>
</dbReference>
<dbReference type="InterPro" id="IPR013216">
    <property type="entry name" value="Methyltransf_11"/>
</dbReference>
<proteinExistence type="predicted"/>
<name>A0ABU8QV19_9PSED</name>
<sequence>MNLGALFFQNYLADAAGKTVVDIGSRDVNGSLRQVCPAAANYIGVDFDPGDGVDVVLDDPYQMPFADASVDVVVCSSVFEHSQLFWLVYLELLRILKPDGVLYLNMPSNGYIHRYPVDCWRFYPDAGSALVAWAQRSGYNPVLFESFIANKGGDLESDPARAWNDFVAVFGKDAEYQPRHHQRILGVYPDYTNATCDIHSIDQKYSSATEDLDMITARGALLDEQQTSLVEARQCIAQAEAERAELSRLLDEARESLQQQTHIVAALRHSNSWRLTRPLRVAKRQADPVRQLALRVSGRVRAHGGVPAILSGSLRLLRREGALAVLRRIRSAWALPVPVQTGAQATAADIPVIAFDSISEGFTEHIAQPPIDPSVKLIAFYLPQFHPFAENDKWWGKGFTEWSNVAKARPNYQGHYQPHLPIHCGYYDLRVPQVMREQARLAKAYGVHGFNYYFYWFAGKILMDTPLQMMLRDPQVDMPFCLTWANENWTRRWDGQENDVLIAQEHSAEDSLAFIRHLLQYFADPRYIKVDGKPLLIVYRASIIPDMAGTARLWREEVVKQGLPGLYLMCAQTFGILAPDEFGFDASLEFPPHTTLSHRINEQLDITNPDYAGNLFSYDQVVDNVVRMPEPAYKLYRTAMLSWDNTARKQNNSHTFHGFSLLRYKQWLAFICNSVQGNPKYASDEKLVFVNAWNEWAEGTHLEPDRKFGYGYLQATYDVLSDYDQQPKSIATAVVEQRNPLAAIVHLHYPEVLADLHVQLKNLQAVGCDLYFTATSASAAAQLRSSYPEAAVYLVENRGRDILPFIKVLAKLEGLNYQAICKLHGKKTVYRADGAQIRQELFSSLAGSAEQVATVARRFAEDPTLGLVVPSKYLIEHSDHNMTYNHQPVADACRLMGLEFVRDRFPAGSMYWFRPEALARLRAIEPETFDLERGLCDGTMPHAIERVIALLVRQEGYSVERC</sequence>